<evidence type="ECO:0000256" key="11">
    <source>
        <dbReference type="ARBA" id="ARBA00022989"/>
    </source>
</evidence>
<dbReference type="SMART" id="SM00304">
    <property type="entry name" value="HAMP"/>
    <property type="match status" value="1"/>
</dbReference>
<evidence type="ECO:0000256" key="12">
    <source>
        <dbReference type="ARBA" id="ARBA00023012"/>
    </source>
</evidence>
<dbReference type="InterPro" id="IPR003660">
    <property type="entry name" value="HAMP_dom"/>
</dbReference>
<reference evidence="17 18" key="1">
    <citation type="submission" date="2020-01" db="EMBL/GenBank/DDBJ databases">
        <title>Paenibacillus soybeanensis sp. nov. isolated from the nodules of soybean (Glycine max(L.) Merr).</title>
        <authorList>
            <person name="Wang H."/>
        </authorList>
    </citation>
    <scope>NUCLEOTIDE SEQUENCE [LARGE SCALE GENOMIC DNA]</scope>
    <source>
        <strain evidence="17 18">T1</strain>
    </source>
</reference>
<dbReference type="PROSITE" id="PS50109">
    <property type="entry name" value="HIS_KIN"/>
    <property type="match status" value="1"/>
</dbReference>
<keyword evidence="9" id="KW-0418">Kinase</keyword>
<feature type="transmembrane region" description="Helical" evidence="14">
    <location>
        <begin position="12"/>
        <end position="33"/>
    </location>
</feature>
<keyword evidence="6" id="KW-0808">Transferase</keyword>
<feature type="transmembrane region" description="Helical" evidence="14">
    <location>
        <begin position="162"/>
        <end position="179"/>
    </location>
</feature>
<evidence type="ECO:0000256" key="4">
    <source>
        <dbReference type="ARBA" id="ARBA00022475"/>
    </source>
</evidence>
<keyword evidence="18" id="KW-1185">Reference proteome</keyword>
<comment type="catalytic activity">
    <reaction evidence="1">
        <text>ATP + protein L-histidine = ADP + protein N-phospho-L-histidine.</text>
        <dbReference type="EC" id="2.7.13.3"/>
    </reaction>
</comment>
<evidence type="ECO:0000256" key="14">
    <source>
        <dbReference type="SAM" id="Phobius"/>
    </source>
</evidence>
<keyword evidence="10" id="KW-0067">ATP-binding</keyword>
<evidence type="ECO:0000256" key="3">
    <source>
        <dbReference type="ARBA" id="ARBA00012438"/>
    </source>
</evidence>
<dbReference type="SUPFAM" id="SSF158472">
    <property type="entry name" value="HAMP domain-like"/>
    <property type="match status" value="1"/>
</dbReference>
<dbReference type="Gene3D" id="1.10.287.130">
    <property type="match status" value="1"/>
</dbReference>
<sequence length="473" mass="53050">MIKFKFNIRAQLIVTILLSLIASIIVIALLNVVTRSAYRVTFTSYQPSKDLVEDRLAYLLAELPERINAYSLQAAVDEASDGKVDIYVADESGKVLFHSAEAAKRQLGIMGYYADRSDDTEDYEGKPYALIDAGEWSGKTVFLVAEGRLKGEPGYYIKEQPLKNVMLFLLVFIVCFYWFTSRKTRKIQQINRQLGEIASGDLNVRLSTRDRDELGIVSKNINAMAESLQRQLTKERKLEQSKMELITGVSHDLRTPLTSIVGYLDLLRSKAYQDEAEHDQFVKNTYSKTMQLKKLIDDLFEYTRLGSGDIELKRQRIEMTELLRQLASEYEPIALDRGIAIKTELSEAALPAQVDGEKIVRALDNLLMNAIKFSIVPGDILVRAAAVRDGEGIAVEVENQGRPITPEQEEQLFDRFYKTDAARGAGSRNDGSGLGLSIAKQIAELHGGTISLHHDRGRYTFRLELPGADEANG</sequence>
<evidence type="ECO:0000256" key="8">
    <source>
        <dbReference type="ARBA" id="ARBA00022741"/>
    </source>
</evidence>
<evidence type="ECO:0000256" key="10">
    <source>
        <dbReference type="ARBA" id="ARBA00022840"/>
    </source>
</evidence>
<evidence type="ECO:0000256" key="1">
    <source>
        <dbReference type="ARBA" id="ARBA00000085"/>
    </source>
</evidence>
<dbReference type="Pfam" id="PF00512">
    <property type="entry name" value="HisKA"/>
    <property type="match status" value="1"/>
</dbReference>
<gene>
    <name evidence="17" type="ORF">GT019_24125</name>
</gene>
<dbReference type="Gene3D" id="3.30.565.10">
    <property type="entry name" value="Histidine kinase-like ATPase, C-terminal domain"/>
    <property type="match status" value="1"/>
</dbReference>
<dbReference type="EMBL" id="JAAAMV010000024">
    <property type="protein sequence ID" value="NBD26971.1"/>
    <property type="molecule type" value="Genomic_DNA"/>
</dbReference>
<dbReference type="SMART" id="SM00387">
    <property type="entry name" value="HATPase_c"/>
    <property type="match status" value="1"/>
</dbReference>
<evidence type="ECO:0000259" key="15">
    <source>
        <dbReference type="PROSITE" id="PS50109"/>
    </source>
</evidence>
<keyword evidence="13 14" id="KW-0472">Membrane</keyword>
<keyword evidence="8" id="KW-0547">Nucleotide-binding</keyword>
<comment type="subcellular location">
    <subcellularLocation>
        <location evidence="2">Cell membrane</location>
        <topology evidence="2">Multi-pass membrane protein</topology>
    </subcellularLocation>
</comment>
<dbReference type="SMART" id="SM00388">
    <property type="entry name" value="HisKA"/>
    <property type="match status" value="1"/>
</dbReference>
<evidence type="ECO:0000256" key="5">
    <source>
        <dbReference type="ARBA" id="ARBA00022553"/>
    </source>
</evidence>
<evidence type="ECO:0000259" key="16">
    <source>
        <dbReference type="PROSITE" id="PS50885"/>
    </source>
</evidence>
<feature type="domain" description="HAMP" evidence="16">
    <location>
        <begin position="181"/>
        <end position="233"/>
    </location>
</feature>
<keyword evidence="11 14" id="KW-1133">Transmembrane helix</keyword>
<dbReference type="InterPro" id="IPR036097">
    <property type="entry name" value="HisK_dim/P_sf"/>
</dbReference>
<dbReference type="InterPro" id="IPR003661">
    <property type="entry name" value="HisK_dim/P_dom"/>
</dbReference>
<dbReference type="InterPro" id="IPR005467">
    <property type="entry name" value="His_kinase_dom"/>
</dbReference>
<dbReference type="PANTHER" id="PTHR45528:SF8">
    <property type="entry name" value="HISTIDINE KINASE"/>
    <property type="match status" value="1"/>
</dbReference>
<evidence type="ECO:0000313" key="17">
    <source>
        <dbReference type="EMBL" id="NBD26971.1"/>
    </source>
</evidence>
<dbReference type="InterPro" id="IPR036890">
    <property type="entry name" value="HATPase_C_sf"/>
</dbReference>
<evidence type="ECO:0000256" key="9">
    <source>
        <dbReference type="ARBA" id="ARBA00022777"/>
    </source>
</evidence>
<evidence type="ECO:0000313" key="18">
    <source>
        <dbReference type="Proteomes" id="UP000665561"/>
    </source>
</evidence>
<dbReference type="Pfam" id="PF00672">
    <property type="entry name" value="HAMP"/>
    <property type="match status" value="1"/>
</dbReference>
<accession>A0ABW9XWA3</accession>
<keyword evidence="4" id="KW-1003">Cell membrane</keyword>
<dbReference type="RefSeq" id="WP_161745981.1">
    <property type="nucleotide sequence ID" value="NZ_JAAAMV010000024.1"/>
</dbReference>
<dbReference type="PANTHER" id="PTHR45528">
    <property type="entry name" value="SENSOR HISTIDINE KINASE CPXA"/>
    <property type="match status" value="1"/>
</dbReference>
<dbReference type="PROSITE" id="PS50885">
    <property type="entry name" value="HAMP"/>
    <property type="match status" value="1"/>
</dbReference>
<dbReference type="PRINTS" id="PR00344">
    <property type="entry name" value="BCTRLSENSOR"/>
</dbReference>
<evidence type="ECO:0000256" key="7">
    <source>
        <dbReference type="ARBA" id="ARBA00022692"/>
    </source>
</evidence>
<dbReference type="InterPro" id="IPR050398">
    <property type="entry name" value="HssS/ArlS-like"/>
</dbReference>
<comment type="caution">
    <text evidence="17">The sequence shown here is derived from an EMBL/GenBank/DDBJ whole genome shotgun (WGS) entry which is preliminary data.</text>
</comment>
<dbReference type="CDD" id="cd00082">
    <property type="entry name" value="HisKA"/>
    <property type="match status" value="1"/>
</dbReference>
<keyword evidence="12" id="KW-0902">Two-component regulatory system</keyword>
<dbReference type="InterPro" id="IPR004358">
    <property type="entry name" value="Sig_transdc_His_kin-like_C"/>
</dbReference>
<dbReference type="Gene3D" id="6.10.340.10">
    <property type="match status" value="1"/>
</dbReference>
<organism evidence="17 18">
    <name type="scientific">Paenibacillus glycinis</name>
    <dbReference type="NCBI Taxonomy" id="2697035"/>
    <lineage>
        <taxon>Bacteria</taxon>
        <taxon>Bacillati</taxon>
        <taxon>Bacillota</taxon>
        <taxon>Bacilli</taxon>
        <taxon>Bacillales</taxon>
        <taxon>Paenibacillaceae</taxon>
        <taxon>Paenibacillus</taxon>
    </lineage>
</organism>
<keyword evidence="5" id="KW-0597">Phosphoprotein</keyword>
<protein>
    <recommendedName>
        <fullName evidence="3">histidine kinase</fullName>
        <ecNumber evidence="3">2.7.13.3</ecNumber>
    </recommendedName>
</protein>
<dbReference type="EC" id="2.7.13.3" evidence="3"/>
<keyword evidence="7 14" id="KW-0812">Transmembrane</keyword>
<dbReference type="CDD" id="cd06225">
    <property type="entry name" value="HAMP"/>
    <property type="match status" value="1"/>
</dbReference>
<dbReference type="InterPro" id="IPR003594">
    <property type="entry name" value="HATPase_dom"/>
</dbReference>
<feature type="domain" description="Histidine kinase" evidence="15">
    <location>
        <begin position="248"/>
        <end position="469"/>
    </location>
</feature>
<dbReference type="SUPFAM" id="SSF55874">
    <property type="entry name" value="ATPase domain of HSP90 chaperone/DNA topoisomerase II/histidine kinase"/>
    <property type="match status" value="1"/>
</dbReference>
<dbReference type="CDD" id="cd00075">
    <property type="entry name" value="HATPase"/>
    <property type="match status" value="1"/>
</dbReference>
<evidence type="ECO:0000256" key="13">
    <source>
        <dbReference type="ARBA" id="ARBA00023136"/>
    </source>
</evidence>
<evidence type="ECO:0000256" key="2">
    <source>
        <dbReference type="ARBA" id="ARBA00004651"/>
    </source>
</evidence>
<dbReference type="Proteomes" id="UP000665561">
    <property type="component" value="Unassembled WGS sequence"/>
</dbReference>
<dbReference type="Pfam" id="PF02518">
    <property type="entry name" value="HATPase_c"/>
    <property type="match status" value="1"/>
</dbReference>
<dbReference type="SUPFAM" id="SSF47384">
    <property type="entry name" value="Homodimeric domain of signal transducing histidine kinase"/>
    <property type="match status" value="1"/>
</dbReference>
<name>A0ABW9XWA3_9BACL</name>
<proteinExistence type="predicted"/>
<evidence type="ECO:0000256" key="6">
    <source>
        <dbReference type="ARBA" id="ARBA00022679"/>
    </source>
</evidence>